<feature type="transmembrane region" description="Helical" evidence="11">
    <location>
        <begin position="240"/>
        <end position="265"/>
    </location>
</feature>
<dbReference type="InterPro" id="IPR050736">
    <property type="entry name" value="Sensor_HK_Regulatory"/>
</dbReference>
<evidence type="ECO:0000256" key="8">
    <source>
        <dbReference type="ARBA" id="ARBA00022989"/>
    </source>
</evidence>
<dbReference type="OrthoDB" id="9804645at2"/>
<evidence type="ECO:0000256" key="10">
    <source>
        <dbReference type="ARBA" id="ARBA00023136"/>
    </source>
</evidence>
<dbReference type="InterPro" id="IPR004358">
    <property type="entry name" value="Sig_transdc_His_kin-like_C"/>
</dbReference>
<keyword evidence="9" id="KW-0902">Two-component regulatory system</keyword>
<dbReference type="InterPro" id="IPR036097">
    <property type="entry name" value="HisK_dim/P_sf"/>
</dbReference>
<comment type="caution">
    <text evidence="14">The sequence shown here is derived from an EMBL/GenBank/DDBJ whole genome shotgun (WGS) entry which is preliminary data.</text>
</comment>
<comment type="catalytic activity">
    <reaction evidence="1">
        <text>ATP + protein L-histidine = ADP + protein N-phospho-L-histidine.</text>
        <dbReference type="EC" id="2.7.13.3"/>
    </reaction>
</comment>
<evidence type="ECO:0000259" key="13">
    <source>
        <dbReference type="PROSITE" id="PS50839"/>
    </source>
</evidence>
<proteinExistence type="predicted"/>
<dbReference type="PROSITE" id="PS50109">
    <property type="entry name" value="HIS_KIN"/>
    <property type="match status" value="1"/>
</dbReference>
<dbReference type="InterPro" id="IPR005467">
    <property type="entry name" value="His_kinase_dom"/>
</dbReference>
<feature type="domain" description="CHASE" evidence="13">
    <location>
        <begin position="101"/>
        <end position="232"/>
    </location>
</feature>
<dbReference type="InterPro" id="IPR003594">
    <property type="entry name" value="HATPase_dom"/>
</dbReference>
<evidence type="ECO:0000256" key="5">
    <source>
        <dbReference type="ARBA" id="ARBA00022679"/>
    </source>
</evidence>
<sequence>MKFLPLGFILLFTLLITELLLFPYKVWLKSSYESELHQVATNLNSFILNELSEPIYISIGISSYIQSHKGSVNNDVLSGWLESLFNYTSHTRNIGVAPDNVLQFIFPLEGNEEAIGINYQDIPDQWPAIEQFMITGKSQFLGPITLVQGGKAFAYRHPIFVDGHYWGLVSTIIEASSILSSIKREAELYDASIRIRNSEGETFYSNETKTADTARYRVSQDVPLPNTSWQLEAATSGSPIALYSARVALAGFWLFILTSSYWLYINVKSRKSEKRRAQQMKSQFLASVSHELKTPLTVLQGSLSLLGQPGLSTEKRTILVNAANEHQQRLNRLILDILDYNLAINQLLPIQIQTVELISLLQNIAAEYESKCKQLRMHFSIKLPEDESYKLRTDSQRLEQVLRHLLDNAAKFCSADDSVELSLIINDKIAISITDTGPGIPKQFISSDAEHFSQHDSSDTRQQGGTGLGLALCKEVIALLDGQLLIESDSAKGTRVTISWPNKDWHSKKP</sequence>
<dbReference type="Pfam" id="PF00512">
    <property type="entry name" value="HisKA"/>
    <property type="match status" value="1"/>
</dbReference>
<dbReference type="Gene3D" id="3.30.450.350">
    <property type="entry name" value="CHASE domain"/>
    <property type="match status" value="1"/>
</dbReference>
<dbReference type="SMART" id="SM01079">
    <property type="entry name" value="CHASE"/>
    <property type="match status" value="1"/>
</dbReference>
<dbReference type="PANTHER" id="PTHR43711">
    <property type="entry name" value="TWO-COMPONENT HISTIDINE KINASE"/>
    <property type="match status" value="1"/>
</dbReference>
<dbReference type="GO" id="GO:0016020">
    <property type="term" value="C:membrane"/>
    <property type="evidence" value="ECO:0007669"/>
    <property type="project" value="UniProtKB-SubCell"/>
</dbReference>
<keyword evidence="15" id="KW-1185">Reference proteome</keyword>
<evidence type="ECO:0000256" key="4">
    <source>
        <dbReference type="ARBA" id="ARBA00022553"/>
    </source>
</evidence>
<dbReference type="SUPFAM" id="SSF55874">
    <property type="entry name" value="ATPase domain of HSP90 chaperone/DNA topoisomerase II/histidine kinase"/>
    <property type="match status" value="1"/>
</dbReference>
<dbReference type="Proteomes" id="UP000288293">
    <property type="component" value="Unassembled WGS sequence"/>
</dbReference>
<reference evidence="14 15" key="1">
    <citation type="journal article" date="2011" name="Front. Microbiol.">
        <title>Genomic signatures of strain selection and enhancement in Bacillus atrophaeus var. globigii, a historical biowarfare simulant.</title>
        <authorList>
            <person name="Gibbons H.S."/>
            <person name="Broomall S.M."/>
            <person name="McNew L.A."/>
            <person name="Daligault H."/>
            <person name="Chapman C."/>
            <person name="Bruce D."/>
            <person name="Karavis M."/>
            <person name="Krepps M."/>
            <person name="McGregor P.A."/>
            <person name="Hong C."/>
            <person name="Park K.H."/>
            <person name="Akmal A."/>
            <person name="Feldman A."/>
            <person name="Lin J.S."/>
            <person name="Chang W.E."/>
            <person name="Higgs B.W."/>
            <person name="Demirev P."/>
            <person name="Lindquist J."/>
            <person name="Liem A."/>
            <person name="Fochler E."/>
            <person name="Read T.D."/>
            <person name="Tapia R."/>
            <person name="Johnson S."/>
            <person name="Bishop-Lilly K.A."/>
            <person name="Detter C."/>
            <person name="Han C."/>
            <person name="Sozhamannan S."/>
            <person name="Rosenzweig C.N."/>
            <person name="Skowronski E.W."/>
        </authorList>
    </citation>
    <scope>NUCLEOTIDE SEQUENCE [LARGE SCALE GENOMIC DNA]</scope>
    <source>
        <strain evidence="14 15">MLST1</strain>
    </source>
</reference>
<dbReference type="Gene3D" id="3.30.565.10">
    <property type="entry name" value="Histidine kinase-like ATPase, C-terminal domain"/>
    <property type="match status" value="1"/>
</dbReference>
<dbReference type="InterPro" id="IPR006189">
    <property type="entry name" value="CHASE_dom"/>
</dbReference>
<dbReference type="SMART" id="SM00387">
    <property type="entry name" value="HATPase_c"/>
    <property type="match status" value="1"/>
</dbReference>
<dbReference type="Pfam" id="PF03924">
    <property type="entry name" value="CHASE"/>
    <property type="match status" value="1"/>
</dbReference>
<dbReference type="Pfam" id="PF02518">
    <property type="entry name" value="HATPase_c"/>
    <property type="match status" value="1"/>
</dbReference>
<evidence type="ECO:0000256" key="6">
    <source>
        <dbReference type="ARBA" id="ARBA00022692"/>
    </source>
</evidence>
<evidence type="ECO:0000256" key="7">
    <source>
        <dbReference type="ARBA" id="ARBA00022777"/>
    </source>
</evidence>
<evidence type="ECO:0000256" key="3">
    <source>
        <dbReference type="ARBA" id="ARBA00012438"/>
    </source>
</evidence>
<dbReference type="CDD" id="cd00082">
    <property type="entry name" value="HisKA"/>
    <property type="match status" value="1"/>
</dbReference>
<organism evidence="14 15">
    <name type="scientific">Aliidiomarina minuta</name>
    <dbReference type="NCBI Taxonomy" id="880057"/>
    <lineage>
        <taxon>Bacteria</taxon>
        <taxon>Pseudomonadati</taxon>
        <taxon>Pseudomonadota</taxon>
        <taxon>Gammaproteobacteria</taxon>
        <taxon>Alteromonadales</taxon>
        <taxon>Idiomarinaceae</taxon>
        <taxon>Aliidiomarina</taxon>
    </lineage>
</organism>
<evidence type="ECO:0000256" key="1">
    <source>
        <dbReference type="ARBA" id="ARBA00000085"/>
    </source>
</evidence>
<protein>
    <recommendedName>
        <fullName evidence="3">histidine kinase</fullName>
        <ecNumber evidence="3">2.7.13.3</ecNumber>
    </recommendedName>
</protein>
<dbReference type="InterPro" id="IPR003661">
    <property type="entry name" value="HisK_dim/P_dom"/>
</dbReference>
<dbReference type="InterPro" id="IPR042240">
    <property type="entry name" value="CHASE_sf"/>
</dbReference>
<evidence type="ECO:0000256" key="2">
    <source>
        <dbReference type="ARBA" id="ARBA00004370"/>
    </source>
</evidence>
<evidence type="ECO:0000259" key="12">
    <source>
        <dbReference type="PROSITE" id="PS50109"/>
    </source>
</evidence>
<dbReference type="Gene3D" id="1.10.287.130">
    <property type="match status" value="1"/>
</dbReference>
<dbReference type="SMART" id="SM00388">
    <property type="entry name" value="HisKA"/>
    <property type="match status" value="1"/>
</dbReference>
<keyword evidence="5" id="KW-0808">Transferase</keyword>
<dbReference type="PANTHER" id="PTHR43711:SF26">
    <property type="entry name" value="SENSOR HISTIDINE KINASE RCSC"/>
    <property type="match status" value="1"/>
</dbReference>
<dbReference type="EMBL" id="PIPL01000002">
    <property type="protein sequence ID" value="RUO24493.1"/>
    <property type="molecule type" value="Genomic_DNA"/>
</dbReference>
<dbReference type="SUPFAM" id="SSF47384">
    <property type="entry name" value="Homodimeric domain of signal transducing histidine kinase"/>
    <property type="match status" value="1"/>
</dbReference>
<feature type="domain" description="Histidine kinase" evidence="12">
    <location>
        <begin position="287"/>
        <end position="504"/>
    </location>
</feature>
<keyword evidence="10 11" id="KW-0472">Membrane</keyword>
<accession>A0A432W4R0</accession>
<dbReference type="PROSITE" id="PS50839">
    <property type="entry name" value="CHASE"/>
    <property type="match status" value="1"/>
</dbReference>
<evidence type="ECO:0000313" key="15">
    <source>
        <dbReference type="Proteomes" id="UP000288293"/>
    </source>
</evidence>
<gene>
    <name evidence="14" type="ORF">CWE09_11605</name>
</gene>
<dbReference type="AlphaFoldDB" id="A0A432W4R0"/>
<comment type="subcellular location">
    <subcellularLocation>
        <location evidence="2">Membrane</location>
    </subcellularLocation>
</comment>
<keyword evidence="7" id="KW-0418">Kinase</keyword>
<evidence type="ECO:0000313" key="14">
    <source>
        <dbReference type="EMBL" id="RUO24493.1"/>
    </source>
</evidence>
<dbReference type="PRINTS" id="PR00344">
    <property type="entry name" value="BCTRLSENSOR"/>
</dbReference>
<dbReference type="GO" id="GO:0000155">
    <property type="term" value="F:phosphorelay sensor kinase activity"/>
    <property type="evidence" value="ECO:0007669"/>
    <property type="project" value="InterPro"/>
</dbReference>
<keyword evidence="8 11" id="KW-1133">Transmembrane helix</keyword>
<name>A0A432W4R0_9GAMM</name>
<evidence type="ECO:0000256" key="9">
    <source>
        <dbReference type="ARBA" id="ARBA00023012"/>
    </source>
</evidence>
<dbReference type="EC" id="2.7.13.3" evidence="3"/>
<evidence type="ECO:0000256" key="11">
    <source>
        <dbReference type="SAM" id="Phobius"/>
    </source>
</evidence>
<dbReference type="InterPro" id="IPR036890">
    <property type="entry name" value="HATPase_C_sf"/>
</dbReference>
<keyword evidence="4" id="KW-0597">Phosphoprotein</keyword>
<keyword evidence="6 11" id="KW-0812">Transmembrane</keyword>